<dbReference type="InterPro" id="IPR039536">
    <property type="entry name" value="TetR_C_Proteobacteria"/>
</dbReference>
<proteinExistence type="predicted"/>
<dbReference type="Gene3D" id="1.10.357.10">
    <property type="entry name" value="Tetracycline Repressor, domain 2"/>
    <property type="match status" value="1"/>
</dbReference>
<dbReference type="PRINTS" id="PR00455">
    <property type="entry name" value="HTHTETR"/>
</dbReference>
<comment type="caution">
    <text evidence="6">The sequence shown here is derived from an EMBL/GenBank/DDBJ whole genome shotgun (WGS) entry which is preliminary data.</text>
</comment>
<keyword evidence="3" id="KW-0804">Transcription</keyword>
<dbReference type="SUPFAM" id="SSF46689">
    <property type="entry name" value="Homeodomain-like"/>
    <property type="match status" value="1"/>
</dbReference>
<organism evidence="6 7">
    <name type="scientific">Phycicoccus flavus</name>
    <dbReference type="NCBI Taxonomy" id="2502783"/>
    <lineage>
        <taxon>Bacteria</taxon>
        <taxon>Bacillati</taxon>
        <taxon>Actinomycetota</taxon>
        <taxon>Actinomycetes</taxon>
        <taxon>Micrococcales</taxon>
        <taxon>Intrasporangiaceae</taxon>
        <taxon>Phycicoccus</taxon>
    </lineage>
</organism>
<dbReference type="InterPro" id="IPR036271">
    <property type="entry name" value="Tet_transcr_reg_TetR-rel_C_sf"/>
</dbReference>
<name>A0A8T6R6K2_9MICO</name>
<dbReference type="Proteomes" id="UP000287866">
    <property type="component" value="Unassembled WGS sequence"/>
</dbReference>
<feature type="DNA-binding region" description="H-T-H motif" evidence="4">
    <location>
        <begin position="35"/>
        <end position="54"/>
    </location>
</feature>
<dbReference type="GO" id="GO:0003700">
    <property type="term" value="F:DNA-binding transcription factor activity"/>
    <property type="evidence" value="ECO:0007669"/>
    <property type="project" value="TreeGrafter"/>
</dbReference>
<keyword evidence="7" id="KW-1185">Reference proteome</keyword>
<reference evidence="6" key="1">
    <citation type="submission" date="2020-03" db="EMBL/GenBank/DDBJ databases">
        <title>Phycicoccus flavus sp. nov., a novel endophytic actinobacterium isolated from branch of Kandelia candel.</title>
        <authorList>
            <person name="Tuo L."/>
        </authorList>
    </citation>
    <scope>NUCLEOTIDE SEQUENCE</scope>
    <source>
        <strain evidence="6">CMS6Z-2</strain>
    </source>
</reference>
<accession>A0A8T6R6K2</accession>
<dbReference type="GO" id="GO:0045892">
    <property type="term" value="P:negative regulation of DNA-templated transcription"/>
    <property type="evidence" value="ECO:0007669"/>
    <property type="project" value="UniProtKB-ARBA"/>
</dbReference>
<evidence type="ECO:0000313" key="6">
    <source>
        <dbReference type="EMBL" id="NHA69193.1"/>
    </source>
</evidence>
<dbReference type="EMBL" id="SAYU02000050">
    <property type="protein sequence ID" value="NHA69193.1"/>
    <property type="molecule type" value="Genomic_DNA"/>
</dbReference>
<dbReference type="InterPro" id="IPR050109">
    <property type="entry name" value="HTH-type_TetR-like_transc_reg"/>
</dbReference>
<dbReference type="AlphaFoldDB" id="A0A8T6R6K2"/>
<dbReference type="GO" id="GO:0000976">
    <property type="term" value="F:transcription cis-regulatory region binding"/>
    <property type="evidence" value="ECO:0007669"/>
    <property type="project" value="TreeGrafter"/>
</dbReference>
<keyword evidence="2 4" id="KW-0238">DNA-binding</keyword>
<sequence length="217" mass="22926">MESQRGLRPSSRRKRAAVLDAAEQVFLEAGFTDARVDDVAERSGVAKQTVYTYFGSKEGLFATVVERANAAAAGAVHRDEPLPSTPAELVTWLEAAARHQLDAVLAPRVIGLRRLVVAEARRHPALAAGFWREGPARSIDAFARTFAALHEAGLLHAPDARVAAEQFNWLVMGHAVNAATLLGDDGVPDAATRRAIAEAAVTTFLGGRGAGGVGTGR</sequence>
<dbReference type="PROSITE" id="PS50977">
    <property type="entry name" value="HTH_TETR_2"/>
    <property type="match status" value="1"/>
</dbReference>
<evidence type="ECO:0000256" key="4">
    <source>
        <dbReference type="PROSITE-ProRule" id="PRU00335"/>
    </source>
</evidence>
<evidence type="ECO:0000256" key="1">
    <source>
        <dbReference type="ARBA" id="ARBA00023015"/>
    </source>
</evidence>
<gene>
    <name evidence="6" type="ORF">EPD83_014200</name>
</gene>
<dbReference type="PANTHER" id="PTHR30055">
    <property type="entry name" value="HTH-TYPE TRANSCRIPTIONAL REGULATOR RUTR"/>
    <property type="match status" value="1"/>
</dbReference>
<dbReference type="InterPro" id="IPR001647">
    <property type="entry name" value="HTH_TetR"/>
</dbReference>
<feature type="domain" description="HTH tetR-type" evidence="5">
    <location>
        <begin position="12"/>
        <end position="72"/>
    </location>
</feature>
<dbReference type="Pfam" id="PF14246">
    <property type="entry name" value="TetR_C_7"/>
    <property type="match status" value="1"/>
</dbReference>
<protein>
    <submittedName>
        <fullName evidence="6">TetR/AcrR family transcriptional regulator</fullName>
    </submittedName>
</protein>
<dbReference type="InterPro" id="IPR009057">
    <property type="entry name" value="Homeodomain-like_sf"/>
</dbReference>
<evidence type="ECO:0000313" key="7">
    <source>
        <dbReference type="Proteomes" id="UP000287866"/>
    </source>
</evidence>
<dbReference type="PANTHER" id="PTHR30055:SF146">
    <property type="entry name" value="HTH-TYPE TRANSCRIPTIONAL DUAL REGULATOR CECR"/>
    <property type="match status" value="1"/>
</dbReference>
<dbReference type="FunFam" id="1.10.10.60:FF:000141">
    <property type="entry name" value="TetR family transcriptional regulator"/>
    <property type="match status" value="1"/>
</dbReference>
<evidence type="ECO:0000256" key="2">
    <source>
        <dbReference type="ARBA" id="ARBA00023125"/>
    </source>
</evidence>
<dbReference type="Pfam" id="PF00440">
    <property type="entry name" value="TetR_N"/>
    <property type="match status" value="1"/>
</dbReference>
<dbReference type="RefSeq" id="WP_164896699.1">
    <property type="nucleotide sequence ID" value="NZ_SAYU02000050.1"/>
</dbReference>
<dbReference type="SUPFAM" id="SSF48498">
    <property type="entry name" value="Tetracyclin repressor-like, C-terminal domain"/>
    <property type="match status" value="1"/>
</dbReference>
<evidence type="ECO:0000259" key="5">
    <source>
        <dbReference type="PROSITE" id="PS50977"/>
    </source>
</evidence>
<evidence type="ECO:0000256" key="3">
    <source>
        <dbReference type="ARBA" id="ARBA00023163"/>
    </source>
</evidence>
<keyword evidence="1" id="KW-0805">Transcription regulation</keyword>